<keyword evidence="2" id="KW-1185">Reference proteome</keyword>
<proteinExistence type="predicted"/>
<name>A0A540NA53_MALBA</name>
<protein>
    <submittedName>
        <fullName evidence="1">Uncharacterized protein</fullName>
    </submittedName>
</protein>
<sequence>MNSTNYALSDKAARNFRKAASCMCQVLTRLRETDGWNRRFDRLPVIFAELKLRVTGDNTSGRIDLAKPGVEKRIRRLRKEPRLFDLREDASSISEERLFNC</sequence>
<evidence type="ECO:0000313" key="2">
    <source>
        <dbReference type="Proteomes" id="UP000315295"/>
    </source>
</evidence>
<dbReference type="AlphaFoldDB" id="A0A540NA53"/>
<reference evidence="1 2" key="1">
    <citation type="journal article" date="2019" name="G3 (Bethesda)">
        <title>Sequencing of a Wild Apple (Malus baccata) Genome Unravels the Differences Between Cultivated and Wild Apple Species Regarding Disease Resistance and Cold Tolerance.</title>
        <authorList>
            <person name="Chen X."/>
        </authorList>
    </citation>
    <scope>NUCLEOTIDE SEQUENCE [LARGE SCALE GENOMIC DNA]</scope>
    <source>
        <strain evidence="2">cv. Shandingzi</strain>
        <tissue evidence="1">Leaves</tissue>
    </source>
</reference>
<comment type="caution">
    <text evidence="1">The sequence shown here is derived from an EMBL/GenBank/DDBJ whole genome shotgun (WGS) entry which is preliminary data.</text>
</comment>
<evidence type="ECO:0000313" key="1">
    <source>
        <dbReference type="EMBL" id="TQE07927.1"/>
    </source>
</evidence>
<dbReference type="Proteomes" id="UP000315295">
    <property type="component" value="Unassembled WGS sequence"/>
</dbReference>
<dbReference type="EMBL" id="VIEB01000078">
    <property type="protein sequence ID" value="TQE07927.1"/>
    <property type="molecule type" value="Genomic_DNA"/>
</dbReference>
<accession>A0A540NA53</accession>
<gene>
    <name evidence="1" type="ORF">C1H46_006460</name>
</gene>
<organism evidence="1 2">
    <name type="scientific">Malus baccata</name>
    <name type="common">Siberian crab apple</name>
    <name type="synonym">Pyrus baccata</name>
    <dbReference type="NCBI Taxonomy" id="106549"/>
    <lineage>
        <taxon>Eukaryota</taxon>
        <taxon>Viridiplantae</taxon>
        <taxon>Streptophyta</taxon>
        <taxon>Embryophyta</taxon>
        <taxon>Tracheophyta</taxon>
        <taxon>Spermatophyta</taxon>
        <taxon>Magnoliopsida</taxon>
        <taxon>eudicotyledons</taxon>
        <taxon>Gunneridae</taxon>
        <taxon>Pentapetalae</taxon>
        <taxon>rosids</taxon>
        <taxon>fabids</taxon>
        <taxon>Rosales</taxon>
        <taxon>Rosaceae</taxon>
        <taxon>Amygdaloideae</taxon>
        <taxon>Maleae</taxon>
        <taxon>Malus</taxon>
    </lineage>
</organism>